<protein>
    <submittedName>
        <fullName evidence="2">Uncharacterized protein</fullName>
    </submittedName>
</protein>
<dbReference type="AlphaFoldDB" id="A0A5E4C7J1"/>
<dbReference type="Proteomes" id="UP000335636">
    <property type="component" value="Unassembled WGS sequence"/>
</dbReference>
<evidence type="ECO:0000256" key="1">
    <source>
        <dbReference type="SAM" id="MobiDB-lite"/>
    </source>
</evidence>
<reference evidence="2" key="1">
    <citation type="submission" date="2019-04" db="EMBL/GenBank/DDBJ databases">
        <authorList>
            <person name="Alioto T."/>
            <person name="Alioto T."/>
        </authorList>
    </citation>
    <scope>NUCLEOTIDE SEQUENCE [LARGE SCALE GENOMIC DNA]</scope>
</reference>
<keyword evidence="3" id="KW-1185">Reference proteome</keyword>
<feature type="compositionally biased region" description="Basic residues" evidence="1">
    <location>
        <begin position="1"/>
        <end position="20"/>
    </location>
</feature>
<evidence type="ECO:0000313" key="2">
    <source>
        <dbReference type="EMBL" id="VTJ77788.1"/>
    </source>
</evidence>
<name>A0A5E4C7J1_MARMO</name>
<comment type="caution">
    <text evidence="2">The sequence shown here is derived from an EMBL/GenBank/DDBJ whole genome shotgun (WGS) entry which is preliminary data.</text>
</comment>
<evidence type="ECO:0000313" key="3">
    <source>
        <dbReference type="Proteomes" id="UP000335636"/>
    </source>
</evidence>
<dbReference type="EMBL" id="CABDUW010000999">
    <property type="protein sequence ID" value="VTJ77788.1"/>
    <property type="molecule type" value="Genomic_DNA"/>
</dbReference>
<sequence>MSAQVHRSRVLPMRAHKAHSRAGEMEPPPGNFSHFFAPLERVLSGAAGNSTGQRWEEVSQDLSSVRAGGR</sequence>
<feature type="region of interest" description="Disordered" evidence="1">
    <location>
        <begin position="47"/>
        <end position="70"/>
    </location>
</feature>
<accession>A0A5E4C7J1</accession>
<feature type="region of interest" description="Disordered" evidence="1">
    <location>
        <begin position="1"/>
        <end position="33"/>
    </location>
</feature>
<gene>
    <name evidence="2" type="ORF">MONAX_5E026766</name>
</gene>
<feature type="non-terminal residue" evidence="2">
    <location>
        <position position="70"/>
    </location>
</feature>
<proteinExistence type="predicted"/>
<organism evidence="2 3">
    <name type="scientific">Marmota monax</name>
    <name type="common">Woodchuck</name>
    <dbReference type="NCBI Taxonomy" id="9995"/>
    <lineage>
        <taxon>Eukaryota</taxon>
        <taxon>Metazoa</taxon>
        <taxon>Chordata</taxon>
        <taxon>Craniata</taxon>
        <taxon>Vertebrata</taxon>
        <taxon>Euteleostomi</taxon>
        <taxon>Mammalia</taxon>
        <taxon>Eutheria</taxon>
        <taxon>Euarchontoglires</taxon>
        <taxon>Glires</taxon>
        <taxon>Rodentia</taxon>
        <taxon>Sciuromorpha</taxon>
        <taxon>Sciuridae</taxon>
        <taxon>Xerinae</taxon>
        <taxon>Marmotini</taxon>
        <taxon>Marmota</taxon>
    </lineage>
</organism>